<dbReference type="AlphaFoldDB" id="A0A385YQ16"/>
<dbReference type="SUPFAM" id="SSF55073">
    <property type="entry name" value="Nucleotide cyclase"/>
    <property type="match status" value="1"/>
</dbReference>
<evidence type="ECO:0000259" key="4">
    <source>
        <dbReference type="PROSITE" id="PS50887"/>
    </source>
</evidence>
<dbReference type="InterPro" id="IPR035919">
    <property type="entry name" value="EAL_sf"/>
</dbReference>
<dbReference type="SMART" id="SM00086">
    <property type="entry name" value="PAC"/>
    <property type="match status" value="1"/>
</dbReference>
<name>A0A385YQ16_9BACL</name>
<dbReference type="InterPro" id="IPR029787">
    <property type="entry name" value="Nucleotide_cyclase"/>
</dbReference>
<dbReference type="SMART" id="SM00267">
    <property type="entry name" value="GGDEF"/>
    <property type="match status" value="1"/>
</dbReference>
<dbReference type="CDD" id="cd00130">
    <property type="entry name" value="PAS"/>
    <property type="match status" value="1"/>
</dbReference>
<dbReference type="KEGG" id="paek:D3873_02665"/>
<dbReference type="Pfam" id="PF00990">
    <property type="entry name" value="GGDEF"/>
    <property type="match status" value="1"/>
</dbReference>
<evidence type="ECO:0000259" key="3">
    <source>
        <dbReference type="PROSITE" id="PS50883"/>
    </source>
</evidence>
<reference evidence="6" key="1">
    <citation type="submission" date="2018-09" db="EMBL/GenBank/DDBJ databases">
        <authorList>
            <person name="Zhu H."/>
        </authorList>
    </citation>
    <scope>NUCLEOTIDE SEQUENCE [LARGE SCALE GENOMIC DNA]</scope>
    <source>
        <strain evidence="6">K2R23-3</strain>
    </source>
</reference>
<dbReference type="InterPro" id="IPR000700">
    <property type="entry name" value="PAS-assoc_C"/>
</dbReference>
<feature type="domain" description="PAC" evidence="2">
    <location>
        <begin position="88"/>
        <end position="142"/>
    </location>
</feature>
<sequence length="739" mass="84410">MKSNISKEIQKELLFTWLKRLGEQYETSFVVTDPALPDNPLVFVNDAFIRLSGYRQEELLGRNCRFLQGKETKKETILTIQELLKDEISVHTEILNYRKDGMPFWNELVIQPLRDDFGRLLFYVGLQLDVTHRKQTESLFLVQQEMYEGIERGYTIASLLQRVCNEAETFFQHGTMCSILSLDEQERVHVVAAKSLPTAYNLALENQKIGPKTGSCGTAMYRKEAVIVDDIEQDPLWEDYRELARANGLRACWSTPIITGEGKVLGSFATYFPMTAKPREVDIDFINRLVPLISLAILYSQNKEETLRLAYIDPTTELPNHHFFVNELQDLMNEKEEGFLAIIEPAEFAHIVDVFGRDAGDELMKQLALRVQRKCRRADDFLARFTNTSLILAGLNDFDEIEAYISLVFQTTQDPFMVADSEVFITLKIGVTPFKGNALVKEEIIRLADMALSDSKKKSGNSLSFFALEQDSGTKREMLLTTLLSQAILRNELDVHFQPKVWLETGEIYGFEALCRWKSVELGDVSPATFIPLAEATGKIRSLELHVLDKVIAWLKKRQDNHQKLYQVAINISTDHFYHPQFLSDIMQRMTECAIDPKWIRIEITESIGMVDFDHAIQLISELRKAGFETSIDDFGMGYSSLSYLQQFQVDELKIDRSFVLDSANAGTLAIIRTIVQLAENLQLQSIAEGIETEEQLQTLRSINCKHGQGFYFYKPMPLSEIDALVNKGQQMNSQLSID</sequence>
<dbReference type="InterPro" id="IPR003018">
    <property type="entry name" value="GAF"/>
</dbReference>
<dbReference type="SMART" id="SM00065">
    <property type="entry name" value="GAF"/>
    <property type="match status" value="1"/>
</dbReference>
<dbReference type="InterPro" id="IPR029016">
    <property type="entry name" value="GAF-like_dom_sf"/>
</dbReference>
<dbReference type="OrthoDB" id="2624050at2"/>
<evidence type="ECO:0000313" key="6">
    <source>
        <dbReference type="Proteomes" id="UP000265725"/>
    </source>
</evidence>
<evidence type="ECO:0000259" key="2">
    <source>
        <dbReference type="PROSITE" id="PS50113"/>
    </source>
</evidence>
<dbReference type="Pfam" id="PF13185">
    <property type="entry name" value="GAF_2"/>
    <property type="match status" value="1"/>
</dbReference>
<protein>
    <submittedName>
        <fullName evidence="5">Phosphodiesterase</fullName>
    </submittedName>
</protein>
<feature type="domain" description="GGDEF" evidence="4">
    <location>
        <begin position="336"/>
        <end position="468"/>
    </location>
</feature>
<dbReference type="CDD" id="cd01948">
    <property type="entry name" value="EAL"/>
    <property type="match status" value="1"/>
</dbReference>
<dbReference type="InterPro" id="IPR035965">
    <property type="entry name" value="PAS-like_dom_sf"/>
</dbReference>
<organism evidence="5 6">
    <name type="scientific">Paenisporosarcina cavernae</name>
    <dbReference type="NCBI Taxonomy" id="2320858"/>
    <lineage>
        <taxon>Bacteria</taxon>
        <taxon>Bacillati</taxon>
        <taxon>Bacillota</taxon>
        <taxon>Bacilli</taxon>
        <taxon>Bacillales</taxon>
        <taxon>Caryophanaceae</taxon>
        <taxon>Paenisporosarcina</taxon>
    </lineage>
</organism>
<dbReference type="Gene3D" id="3.30.450.40">
    <property type="match status" value="1"/>
</dbReference>
<dbReference type="RefSeq" id="WP_119882569.1">
    <property type="nucleotide sequence ID" value="NZ_CP032418.1"/>
</dbReference>
<dbReference type="CDD" id="cd01949">
    <property type="entry name" value="GGDEF"/>
    <property type="match status" value="1"/>
</dbReference>
<accession>A0A385YQ16</accession>
<dbReference type="Gene3D" id="3.20.20.450">
    <property type="entry name" value="EAL domain"/>
    <property type="match status" value="1"/>
</dbReference>
<dbReference type="EMBL" id="CP032418">
    <property type="protein sequence ID" value="AYC28825.1"/>
    <property type="molecule type" value="Genomic_DNA"/>
</dbReference>
<dbReference type="InterPro" id="IPR001610">
    <property type="entry name" value="PAC"/>
</dbReference>
<dbReference type="InterPro" id="IPR001633">
    <property type="entry name" value="EAL_dom"/>
</dbReference>
<dbReference type="SUPFAM" id="SSF55781">
    <property type="entry name" value="GAF domain-like"/>
    <property type="match status" value="1"/>
</dbReference>
<dbReference type="PROSITE" id="PS50113">
    <property type="entry name" value="PAC"/>
    <property type="match status" value="1"/>
</dbReference>
<dbReference type="SMART" id="SM00052">
    <property type="entry name" value="EAL"/>
    <property type="match status" value="1"/>
</dbReference>
<feature type="domain" description="EAL" evidence="3">
    <location>
        <begin position="477"/>
        <end position="730"/>
    </location>
</feature>
<dbReference type="PANTHER" id="PTHR44757:SF2">
    <property type="entry name" value="BIOFILM ARCHITECTURE MAINTENANCE PROTEIN MBAA"/>
    <property type="match status" value="1"/>
</dbReference>
<dbReference type="InterPro" id="IPR052155">
    <property type="entry name" value="Biofilm_reg_signaling"/>
</dbReference>
<feature type="domain" description="PAS" evidence="1">
    <location>
        <begin position="38"/>
        <end position="87"/>
    </location>
</feature>
<evidence type="ECO:0000259" key="1">
    <source>
        <dbReference type="PROSITE" id="PS50112"/>
    </source>
</evidence>
<dbReference type="InterPro" id="IPR000160">
    <property type="entry name" value="GGDEF_dom"/>
</dbReference>
<dbReference type="Proteomes" id="UP000265725">
    <property type="component" value="Chromosome"/>
</dbReference>
<dbReference type="PROSITE" id="PS50883">
    <property type="entry name" value="EAL"/>
    <property type="match status" value="1"/>
</dbReference>
<gene>
    <name evidence="5" type="ORF">D3873_02665</name>
</gene>
<keyword evidence="6" id="KW-1185">Reference proteome</keyword>
<evidence type="ECO:0000313" key="5">
    <source>
        <dbReference type="EMBL" id="AYC28825.1"/>
    </source>
</evidence>
<dbReference type="NCBIfam" id="TIGR00254">
    <property type="entry name" value="GGDEF"/>
    <property type="match status" value="1"/>
</dbReference>
<dbReference type="SUPFAM" id="SSF55785">
    <property type="entry name" value="PYP-like sensor domain (PAS domain)"/>
    <property type="match status" value="1"/>
</dbReference>
<dbReference type="Pfam" id="PF00563">
    <property type="entry name" value="EAL"/>
    <property type="match status" value="1"/>
</dbReference>
<dbReference type="InterPro" id="IPR000014">
    <property type="entry name" value="PAS"/>
</dbReference>
<dbReference type="PANTHER" id="PTHR44757">
    <property type="entry name" value="DIGUANYLATE CYCLASE DGCP"/>
    <property type="match status" value="1"/>
</dbReference>
<dbReference type="NCBIfam" id="TIGR00229">
    <property type="entry name" value="sensory_box"/>
    <property type="match status" value="1"/>
</dbReference>
<proteinExistence type="predicted"/>
<dbReference type="Gene3D" id="3.30.70.270">
    <property type="match status" value="1"/>
</dbReference>
<dbReference type="PROSITE" id="PS50112">
    <property type="entry name" value="PAS"/>
    <property type="match status" value="1"/>
</dbReference>
<dbReference type="PROSITE" id="PS50887">
    <property type="entry name" value="GGDEF"/>
    <property type="match status" value="1"/>
</dbReference>
<dbReference type="InterPro" id="IPR043128">
    <property type="entry name" value="Rev_trsase/Diguanyl_cyclase"/>
</dbReference>
<dbReference type="SUPFAM" id="SSF141868">
    <property type="entry name" value="EAL domain-like"/>
    <property type="match status" value="1"/>
</dbReference>
<dbReference type="Gene3D" id="3.30.450.20">
    <property type="entry name" value="PAS domain"/>
    <property type="match status" value="1"/>
</dbReference>
<dbReference type="Pfam" id="PF13426">
    <property type="entry name" value="PAS_9"/>
    <property type="match status" value="1"/>
</dbReference>